<keyword evidence="3" id="KW-1185">Reference proteome</keyword>
<dbReference type="InterPro" id="IPR036515">
    <property type="entry name" value="Transposase_17_sf"/>
</dbReference>
<reference evidence="2 3" key="1">
    <citation type="submission" date="2019-12" db="EMBL/GenBank/DDBJ databases">
        <authorList>
            <person name="Sun J.-Q."/>
        </authorList>
    </citation>
    <scope>NUCLEOTIDE SEQUENCE [LARGE SCALE GENOMIC DNA]</scope>
    <source>
        <strain evidence="2 3">JCM 17928</strain>
    </source>
</reference>
<evidence type="ECO:0000259" key="1">
    <source>
        <dbReference type="SMART" id="SM01321"/>
    </source>
</evidence>
<gene>
    <name evidence="2" type="ORF">GN157_16480</name>
</gene>
<dbReference type="GO" id="GO:0004803">
    <property type="term" value="F:transposase activity"/>
    <property type="evidence" value="ECO:0007669"/>
    <property type="project" value="InterPro"/>
</dbReference>
<evidence type="ECO:0000313" key="3">
    <source>
        <dbReference type="Proteomes" id="UP000433945"/>
    </source>
</evidence>
<dbReference type="EMBL" id="WOWP01000062">
    <property type="protein sequence ID" value="MUV05312.1"/>
    <property type="molecule type" value="Genomic_DNA"/>
</dbReference>
<dbReference type="PANTHER" id="PTHR34322">
    <property type="entry name" value="TRANSPOSASE, Y1_TNP DOMAIN-CONTAINING"/>
    <property type="match status" value="1"/>
</dbReference>
<protein>
    <recommendedName>
        <fullName evidence="1">Transposase IS200-like domain-containing protein</fullName>
    </recommendedName>
</protein>
<dbReference type="Gene3D" id="3.30.70.1290">
    <property type="entry name" value="Transposase IS200-like"/>
    <property type="match status" value="1"/>
</dbReference>
<comment type="caution">
    <text evidence="2">The sequence shown here is derived from an EMBL/GenBank/DDBJ whole genome shotgun (WGS) entry which is preliminary data.</text>
</comment>
<dbReference type="GO" id="GO:0003677">
    <property type="term" value="F:DNA binding"/>
    <property type="evidence" value="ECO:0007669"/>
    <property type="project" value="InterPro"/>
</dbReference>
<dbReference type="OrthoDB" id="9788881at2"/>
<dbReference type="AlphaFoldDB" id="A0A6N8HHU9"/>
<dbReference type="SMART" id="SM01321">
    <property type="entry name" value="Y1_Tnp"/>
    <property type="match status" value="1"/>
</dbReference>
<name>A0A6N8HHU9_9FLAO</name>
<feature type="domain" description="Transposase IS200-like" evidence="1">
    <location>
        <begin position="7"/>
        <end position="122"/>
    </location>
</feature>
<dbReference type="InterPro" id="IPR002686">
    <property type="entry name" value="Transposase_17"/>
</dbReference>
<proteinExistence type="predicted"/>
<organism evidence="2 3">
    <name type="scientific">Flavobacterium rakeshii</name>
    <dbReference type="NCBI Taxonomy" id="1038845"/>
    <lineage>
        <taxon>Bacteria</taxon>
        <taxon>Pseudomonadati</taxon>
        <taxon>Bacteroidota</taxon>
        <taxon>Flavobacteriia</taxon>
        <taxon>Flavobacteriales</taxon>
        <taxon>Flavobacteriaceae</taxon>
        <taxon>Flavobacterium</taxon>
    </lineage>
</organism>
<dbReference type="PANTHER" id="PTHR34322:SF2">
    <property type="entry name" value="TRANSPOSASE IS200-LIKE DOMAIN-CONTAINING PROTEIN"/>
    <property type="match status" value="1"/>
</dbReference>
<sequence>MKLEALYKGCTYHIYNRGINGCAIFNNEDNKKYFLKLFDKYLSDIVKVYAYCLMDNHFHLLINVNEEEKKVVQAFSNLFNAYAKAFNKYTERTGSLFEKHFKRINVTDEDYIKRLIVYIHLNPKHHFDLDFEDFMFSSYKAFISEKETKLERDYVLELFGDRDNFIFVHNERSEFIEQQYLLE</sequence>
<dbReference type="GO" id="GO:0006313">
    <property type="term" value="P:DNA transposition"/>
    <property type="evidence" value="ECO:0007669"/>
    <property type="project" value="InterPro"/>
</dbReference>
<evidence type="ECO:0000313" key="2">
    <source>
        <dbReference type="EMBL" id="MUV05312.1"/>
    </source>
</evidence>
<dbReference type="Proteomes" id="UP000433945">
    <property type="component" value="Unassembled WGS sequence"/>
</dbReference>
<dbReference type="Pfam" id="PF01797">
    <property type="entry name" value="Y1_Tnp"/>
    <property type="match status" value="1"/>
</dbReference>
<dbReference type="SUPFAM" id="SSF143422">
    <property type="entry name" value="Transposase IS200-like"/>
    <property type="match status" value="1"/>
</dbReference>
<accession>A0A6N8HHU9</accession>
<dbReference type="RefSeq" id="WP_157484576.1">
    <property type="nucleotide sequence ID" value="NZ_WOWP01000062.1"/>
</dbReference>